<accession>A0AAD6SZV0</accession>
<feature type="signal peptide" evidence="1">
    <location>
        <begin position="1"/>
        <end position="21"/>
    </location>
</feature>
<keyword evidence="1" id="KW-0732">Signal</keyword>
<sequence length="190" mass="18606">MPSFSQIAALATVAFAAFAAAAPVERDLPVALPAILTSLVAELSPVTALLSSIDATNATAQIVDPITDQIEAILEGAVSQVSALAGAPIATVLSTADGVLSVADTAQLLGPVLTIVFTATQDVLNAAGPAATVIQPLLDQATAALNPLLVALAPLVNGLLAATAPIVAPVVGELDNLGLGPVVGLVGSII</sequence>
<dbReference type="AlphaFoldDB" id="A0AAD6SZV0"/>
<proteinExistence type="predicted"/>
<gene>
    <name evidence="2" type="ORF">C8F04DRAFT_1185304</name>
    <name evidence="3" type="ORF">C8F04DRAFT_1259149</name>
</gene>
<reference evidence="3" key="1">
    <citation type="submission" date="2023-03" db="EMBL/GenBank/DDBJ databases">
        <title>Massive genome expansion in bonnet fungi (Mycena s.s.) driven by repeated elements and novel gene families across ecological guilds.</title>
        <authorList>
            <consortium name="Lawrence Berkeley National Laboratory"/>
            <person name="Harder C.B."/>
            <person name="Miyauchi S."/>
            <person name="Viragh M."/>
            <person name="Kuo A."/>
            <person name="Thoen E."/>
            <person name="Andreopoulos B."/>
            <person name="Lu D."/>
            <person name="Skrede I."/>
            <person name="Drula E."/>
            <person name="Henrissat B."/>
            <person name="Morin E."/>
            <person name="Kohler A."/>
            <person name="Barry K."/>
            <person name="LaButti K."/>
            <person name="Morin E."/>
            <person name="Salamov A."/>
            <person name="Lipzen A."/>
            <person name="Mereny Z."/>
            <person name="Hegedus B."/>
            <person name="Baldrian P."/>
            <person name="Stursova M."/>
            <person name="Weitz H."/>
            <person name="Taylor A."/>
            <person name="Grigoriev I.V."/>
            <person name="Nagy L.G."/>
            <person name="Martin F."/>
            <person name="Kauserud H."/>
        </authorList>
    </citation>
    <scope>NUCLEOTIDE SEQUENCE</scope>
    <source>
        <strain evidence="3">CBHHK200</strain>
    </source>
</reference>
<evidence type="ECO:0000256" key="1">
    <source>
        <dbReference type="SAM" id="SignalP"/>
    </source>
</evidence>
<keyword evidence="4" id="KW-1185">Reference proteome</keyword>
<feature type="chain" id="PRO_5042441726" evidence="1">
    <location>
        <begin position="22"/>
        <end position="190"/>
    </location>
</feature>
<name>A0AAD6SZV0_9AGAR</name>
<dbReference type="Proteomes" id="UP001218188">
    <property type="component" value="Unassembled WGS sequence"/>
</dbReference>
<dbReference type="EMBL" id="JARJCM010000051">
    <property type="protein sequence ID" value="KAJ7035343.1"/>
    <property type="molecule type" value="Genomic_DNA"/>
</dbReference>
<evidence type="ECO:0000313" key="2">
    <source>
        <dbReference type="EMBL" id="KAJ7032065.1"/>
    </source>
</evidence>
<comment type="caution">
    <text evidence="3">The sequence shown here is derived from an EMBL/GenBank/DDBJ whole genome shotgun (WGS) entry which is preliminary data.</text>
</comment>
<evidence type="ECO:0000313" key="3">
    <source>
        <dbReference type="EMBL" id="KAJ7035343.1"/>
    </source>
</evidence>
<protein>
    <submittedName>
        <fullName evidence="3">Uncharacterized protein</fullName>
    </submittedName>
</protein>
<evidence type="ECO:0000313" key="4">
    <source>
        <dbReference type="Proteomes" id="UP001218188"/>
    </source>
</evidence>
<organism evidence="3 4">
    <name type="scientific">Mycena alexandri</name>
    <dbReference type="NCBI Taxonomy" id="1745969"/>
    <lineage>
        <taxon>Eukaryota</taxon>
        <taxon>Fungi</taxon>
        <taxon>Dikarya</taxon>
        <taxon>Basidiomycota</taxon>
        <taxon>Agaricomycotina</taxon>
        <taxon>Agaricomycetes</taxon>
        <taxon>Agaricomycetidae</taxon>
        <taxon>Agaricales</taxon>
        <taxon>Marasmiineae</taxon>
        <taxon>Mycenaceae</taxon>
        <taxon>Mycena</taxon>
    </lineage>
</organism>
<dbReference type="EMBL" id="JARJCM010000076">
    <property type="protein sequence ID" value="KAJ7032065.1"/>
    <property type="molecule type" value="Genomic_DNA"/>
</dbReference>